<proteinExistence type="predicted"/>
<evidence type="ECO:0000313" key="2">
    <source>
        <dbReference type="Proteomes" id="UP001556367"/>
    </source>
</evidence>
<gene>
    <name evidence="1" type="ORF">HGRIS_003423</name>
</gene>
<dbReference type="EMBL" id="JASNQZ010000007">
    <property type="protein sequence ID" value="KAL0954447.1"/>
    <property type="molecule type" value="Genomic_DNA"/>
</dbReference>
<organism evidence="1 2">
    <name type="scientific">Hohenbuehelia grisea</name>
    <dbReference type="NCBI Taxonomy" id="104357"/>
    <lineage>
        <taxon>Eukaryota</taxon>
        <taxon>Fungi</taxon>
        <taxon>Dikarya</taxon>
        <taxon>Basidiomycota</taxon>
        <taxon>Agaricomycotina</taxon>
        <taxon>Agaricomycetes</taxon>
        <taxon>Agaricomycetidae</taxon>
        <taxon>Agaricales</taxon>
        <taxon>Pleurotineae</taxon>
        <taxon>Pleurotaceae</taxon>
        <taxon>Hohenbuehelia</taxon>
    </lineage>
</organism>
<evidence type="ECO:0000313" key="1">
    <source>
        <dbReference type="EMBL" id="KAL0954447.1"/>
    </source>
</evidence>
<accession>A0ABR3JFI9</accession>
<reference evidence="2" key="1">
    <citation type="submission" date="2024-06" db="EMBL/GenBank/DDBJ databases">
        <title>Multi-omics analyses provide insights into the biosynthesis of the anticancer antibiotic pleurotin in Hohenbuehelia grisea.</title>
        <authorList>
            <person name="Weaver J.A."/>
            <person name="Alberti F."/>
        </authorList>
    </citation>
    <scope>NUCLEOTIDE SEQUENCE [LARGE SCALE GENOMIC DNA]</scope>
    <source>
        <strain evidence="2">T-177</strain>
    </source>
</reference>
<name>A0ABR3JFI9_9AGAR</name>
<sequence length="376" mass="40471">MVLGFFRHIYQYFAPSPLTSVASQPHAEQQRPAAATESGLGDLIPVLDATGQITAYLSRGLTPSVASMHPHSLPLPVPVSDSCVPGSTLNTRSSEQPLYIHVPGRGFIPHNIASPSLIPHQGTAGPVASSVVTTGTSGQIPPIREPAAVRAGDAHPPYDWDGWPNGDFELDFTPEEVNATKNLMMHWACKASGARKDVGSLTSETWIGGKKSTRKCLGIITCNNSACTVVVRPQTTHAETYIDGTGNYRAHWVGLLAHAHAVTLVIAAAAASQQEDLLVDQERLREAWNAQMQAIPDSFLHVDVDRECLELLEHCPFDVSSVAGEASAFQWGVDGAGHQDDWIPHDGAPDNWGFNIKRNPDDDDSNKVIYKSILAS</sequence>
<keyword evidence="2" id="KW-1185">Reference proteome</keyword>
<dbReference type="Proteomes" id="UP001556367">
    <property type="component" value="Unassembled WGS sequence"/>
</dbReference>
<protein>
    <submittedName>
        <fullName evidence="1">Uncharacterized protein</fullName>
    </submittedName>
</protein>
<comment type="caution">
    <text evidence="1">The sequence shown here is derived from an EMBL/GenBank/DDBJ whole genome shotgun (WGS) entry which is preliminary data.</text>
</comment>